<name>A0A8J6HLQ4_TENMO</name>
<evidence type="ECO:0000313" key="2">
    <source>
        <dbReference type="Proteomes" id="UP000719412"/>
    </source>
</evidence>
<keyword evidence="2" id="KW-1185">Reference proteome</keyword>
<protein>
    <submittedName>
        <fullName evidence="1">Uncharacterized protein</fullName>
    </submittedName>
</protein>
<gene>
    <name evidence="1" type="ORF">GEV33_006208</name>
</gene>
<comment type="caution">
    <text evidence="1">The sequence shown here is derived from an EMBL/GenBank/DDBJ whole genome shotgun (WGS) entry which is preliminary data.</text>
</comment>
<dbReference type="Proteomes" id="UP000719412">
    <property type="component" value="Unassembled WGS sequence"/>
</dbReference>
<reference evidence="1" key="2">
    <citation type="submission" date="2021-08" db="EMBL/GenBank/DDBJ databases">
        <authorList>
            <person name="Eriksson T."/>
        </authorList>
    </citation>
    <scope>NUCLEOTIDE SEQUENCE</scope>
    <source>
        <strain evidence="1">Stoneville</strain>
        <tissue evidence="1">Whole head</tissue>
    </source>
</reference>
<proteinExistence type="predicted"/>
<reference evidence="1" key="1">
    <citation type="journal article" date="2020" name="J Insects Food Feed">
        <title>The yellow mealworm (Tenebrio molitor) genome: a resource for the emerging insects as food and feed industry.</title>
        <authorList>
            <person name="Eriksson T."/>
            <person name="Andere A."/>
            <person name="Kelstrup H."/>
            <person name="Emery V."/>
            <person name="Picard C."/>
        </authorList>
    </citation>
    <scope>NUCLEOTIDE SEQUENCE</scope>
    <source>
        <strain evidence="1">Stoneville</strain>
        <tissue evidence="1">Whole head</tissue>
    </source>
</reference>
<dbReference type="EMBL" id="JABDTM020021321">
    <property type="protein sequence ID" value="KAH0816583.1"/>
    <property type="molecule type" value="Genomic_DNA"/>
</dbReference>
<organism evidence="1 2">
    <name type="scientific">Tenebrio molitor</name>
    <name type="common">Yellow mealworm beetle</name>
    <dbReference type="NCBI Taxonomy" id="7067"/>
    <lineage>
        <taxon>Eukaryota</taxon>
        <taxon>Metazoa</taxon>
        <taxon>Ecdysozoa</taxon>
        <taxon>Arthropoda</taxon>
        <taxon>Hexapoda</taxon>
        <taxon>Insecta</taxon>
        <taxon>Pterygota</taxon>
        <taxon>Neoptera</taxon>
        <taxon>Endopterygota</taxon>
        <taxon>Coleoptera</taxon>
        <taxon>Polyphaga</taxon>
        <taxon>Cucujiformia</taxon>
        <taxon>Tenebrionidae</taxon>
        <taxon>Tenebrio</taxon>
    </lineage>
</organism>
<dbReference type="AlphaFoldDB" id="A0A8J6HLQ4"/>
<evidence type="ECO:0000313" key="1">
    <source>
        <dbReference type="EMBL" id="KAH0816583.1"/>
    </source>
</evidence>
<sequence length="58" mass="6601">MAPVCLRWTSPIGKSGYRSGNVSDLKRLDTTRMKEEGWGKEEKKITFRQVTGTKGNRN</sequence>
<accession>A0A8J6HLQ4</accession>